<comment type="subcellular location">
    <subcellularLocation>
        <location evidence="4">Cytoplasm</location>
    </subcellularLocation>
</comment>
<keyword evidence="4" id="KW-0963">Cytoplasm</keyword>
<dbReference type="HAMAP" id="MF_01151">
    <property type="entry name" value="GrpE"/>
    <property type="match status" value="1"/>
</dbReference>
<keyword evidence="6" id="KW-0175">Coiled coil</keyword>
<accession>A0A4D6XEM1</accession>
<evidence type="ECO:0000256" key="5">
    <source>
        <dbReference type="RuleBase" id="RU004478"/>
    </source>
</evidence>
<dbReference type="SUPFAM" id="SSF51064">
    <property type="entry name" value="Head domain of nucleotide exchange factor GrpE"/>
    <property type="match status" value="1"/>
</dbReference>
<evidence type="ECO:0000256" key="3">
    <source>
        <dbReference type="ARBA" id="ARBA00023186"/>
    </source>
</evidence>
<evidence type="ECO:0000256" key="2">
    <source>
        <dbReference type="ARBA" id="ARBA00023016"/>
    </source>
</evidence>
<comment type="function">
    <text evidence="4">Participates actively in the response to hyperosmotic and heat shock by preventing the aggregation of stress-denatured proteins, in association with DnaK and GrpE. It is the nucleotide exchange factor for DnaK and may function as a thermosensor. Unfolded proteins bind initially to DnaJ; upon interaction with the DnaJ-bound protein, DnaK hydrolyzes its bound ATP, resulting in the formation of a stable complex. GrpE releases ADP from DnaK; ATP binding to DnaK triggers the release of the substrate protein, thus completing the reaction cycle. Several rounds of ATP-dependent interactions between DnaJ, DnaK and GrpE are required for fully efficient folding.</text>
</comment>
<dbReference type="AlphaFoldDB" id="A0A4D6XEM1"/>
<keyword evidence="2 4" id="KW-0346">Stress response</keyword>
<protein>
    <recommendedName>
        <fullName evidence="4">Protein GrpE</fullName>
    </recommendedName>
    <alternativeName>
        <fullName evidence="4">HSP-70 cofactor</fullName>
    </alternativeName>
</protein>
<dbReference type="GO" id="GO:0000774">
    <property type="term" value="F:adenyl-nucleotide exchange factor activity"/>
    <property type="evidence" value="ECO:0007669"/>
    <property type="project" value="InterPro"/>
</dbReference>
<dbReference type="GO" id="GO:0042803">
    <property type="term" value="F:protein homodimerization activity"/>
    <property type="evidence" value="ECO:0007669"/>
    <property type="project" value="InterPro"/>
</dbReference>
<dbReference type="OrthoDB" id="9789811at2"/>
<dbReference type="GO" id="GO:0051087">
    <property type="term" value="F:protein-folding chaperone binding"/>
    <property type="evidence" value="ECO:0007669"/>
    <property type="project" value="InterPro"/>
</dbReference>
<dbReference type="Proteomes" id="UP000298654">
    <property type="component" value="Chromosome"/>
</dbReference>
<keyword evidence="3 4" id="KW-0143">Chaperone</keyword>
<feature type="coiled-coil region" evidence="6">
    <location>
        <begin position="20"/>
        <end position="76"/>
    </location>
</feature>
<dbReference type="InterPro" id="IPR013805">
    <property type="entry name" value="GrpE_CC"/>
</dbReference>
<dbReference type="InterPro" id="IPR000740">
    <property type="entry name" value="GrpE"/>
</dbReference>
<comment type="similarity">
    <text evidence="1 4 5">Belongs to the GrpE family.</text>
</comment>
<evidence type="ECO:0000256" key="6">
    <source>
        <dbReference type="SAM" id="Coils"/>
    </source>
</evidence>
<dbReference type="InterPro" id="IPR009012">
    <property type="entry name" value="GrpE_head"/>
</dbReference>
<dbReference type="PRINTS" id="PR00773">
    <property type="entry name" value="GRPEPROTEIN"/>
</dbReference>
<dbReference type="GO" id="GO:0006457">
    <property type="term" value="P:protein folding"/>
    <property type="evidence" value="ECO:0007669"/>
    <property type="project" value="InterPro"/>
</dbReference>
<proteinExistence type="inferred from homology"/>
<reference evidence="7" key="2">
    <citation type="submission" date="2019-05" db="EMBL/GenBank/DDBJ databases">
        <title>Genome evolution of the obligate endosymbiont Buchnera aphidicola.</title>
        <authorList>
            <person name="Moran N.A."/>
        </authorList>
    </citation>
    <scope>NUCLEOTIDE SEQUENCE [LARGE SCALE GENOMIC DNA]</scope>
    <source>
        <strain evidence="7">Aar</strain>
    </source>
</reference>
<evidence type="ECO:0000313" key="7">
    <source>
        <dbReference type="EMBL" id="QCI15876.1"/>
    </source>
</evidence>
<evidence type="ECO:0000256" key="1">
    <source>
        <dbReference type="ARBA" id="ARBA00009054"/>
    </source>
</evidence>
<gene>
    <name evidence="4 7" type="primary">grpE</name>
    <name evidence="7" type="ORF">D9V59_00910</name>
</gene>
<dbReference type="GO" id="GO:0005829">
    <property type="term" value="C:cytosol"/>
    <property type="evidence" value="ECO:0007669"/>
    <property type="project" value="TreeGrafter"/>
</dbReference>
<dbReference type="Pfam" id="PF01025">
    <property type="entry name" value="GrpE"/>
    <property type="match status" value="1"/>
</dbReference>
<dbReference type="Gene3D" id="2.30.22.10">
    <property type="entry name" value="Head domain of nucleotide exchange factor GrpE"/>
    <property type="match status" value="1"/>
</dbReference>
<sequence>MDNQDKQNIDKNVSQNNIEKENINDVIINQNKKIEELKLTLIHNQKKIHDIELRKLANIENIKKHTQNKIKKIKNIEIENFLKTTIPIIDSLEDILNSSEELDVQDEPLIKGIELTLQSLLDLLLKLGVQIEGKKNDLFNSEIHSPILIESSKKAEPNHIISVVKKGFIFNKVILRKATVTVSKK</sequence>
<comment type="subunit">
    <text evidence="4">Homodimer.</text>
</comment>
<dbReference type="PANTHER" id="PTHR21237:SF23">
    <property type="entry name" value="GRPE PROTEIN HOMOLOG, MITOCHONDRIAL"/>
    <property type="match status" value="1"/>
</dbReference>
<organism evidence="7">
    <name type="scientific">Buchnera aphidicola</name>
    <name type="common">Artemisaphis artemisicola</name>
    <dbReference type="NCBI Taxonomy" id="1241836"/>
    <lineage>
        <taxon>Bacteria</taxon>
        <taxon>Pseudomonadati</taxon>
        <taxon>Pseudomonadota</taxon>
        <taxon>Gammaproteobacteria</taxon>
        <taxon>Enterobacterales</taxon>
        <taxon>Erwiniaceae</taxon>
        <taxon>Buchnera</taxon>
    </lineage>
</organism>
<name>A0A4D6XEM1_9GAMM</name>
<evidence type="ECO:0000256" key="4">
    <source>
        <dbReference type="HAMAP-Rule" id="MF_01151"/>
    </source>
</evidence>
<reference evidence="7" key="1">
    <citation type="submission" date="2018-12" db="EMBL/GenBank/DDBJ databases">
        <authorList>
            <person name="Chong R.A."/>
        </authorList>
    </citation>
    <scope>NUCLEOTIDE SEQUENCE [LARGE SCALE GENOMIC DNA]</scope>
    <source>
        <strain evidence="7">Aar</strain>
    </source>
</reference>
<dbReference type="GO" id="GO:0051082">
    <property type="term" value="F:unfolded protein binding"/>
    <property type="evidence" value="ECO:0007669"/>
    <property type="project" value="TreeGrafter"/>
</dbReference>
<dbReference type="PANTHER" id="PTHR21237">
    <property type="entry name" value="GRPE PROTEIN"/>
    <property type="match status" value="1"/>
</dbReference>
<dbReference type="SUPFAM" id="SSF58014">
    <property type="entry name" value="Coiled-coil domain of nucleotide exchange factor GrpE"/>
    <property type="match status" value="1"/>
</dbReference>
<dbReference type="RefSeq" id="WP_158364216.1">
    <property type="nucleotide sequence ID" value="NZ_CP034900.1"/>
</dbReference>
<dbReference type="EMBL" id="CP034900">
    <property type="protein sequence ID" value="QCI15876.1"/>
    <property type="molecule type" value="Genomic_DNA"/>
</dbReference>
<dbReference type="Gene3D" id="3.90.20.20">
    <property type="match status" value="1"/>
</dbReference>